<feature type="region of interest" description="Disordered" evidence="1">
    <location>
        <begin position="147"/>
        <end position="181"/>
    </location>
</feature>
<dbReference type="SUPFAM" id="SSF55961">
    <property type="entry name" value="Bet v1-like"/>
    <property type="match status" value="1"/>
</dbReference>
<comment type="caution">
    <text evidence="2">The sequence shown here is derived from an EMBL/GenBank/DDBJ whole genome shotgun (WGS) entry which is preliminary data.</text>
</comment>
<dbReference type="Proteomes" id="UP001595847">
    <property type="component" value="Unassembled WGS sequence"/>
</dbReference>
<feature type="compositionally biased region" description="Pro residues" evidence="1">
    <location>
        <begin position="160"/>
        <end position="181"/>
    </location>
</feature>
<evidence type="ECO:0000256" key="1">
    <source>
        <dbReference type="SAM" id="MobiDB-lite"/>
    </source>
</evidence>
<reference evidence="3" key="1">
    <citation type="journal article" date="2019" name="Int. J. Syst. Evol. Microbiol.">
        <title>The Global Catalogue of Microorganisms (GCM) 10K type strain sequencing project: providing services to taxonomists for standard genome sequencing and annotation.</title>
        <authorList>
            <consortium name="The Broad Institute Genomics Platform"/>
            <consortium name="The Broad Institute Genome Sequencing Center for Infectious Disease"/>
            <person name="Wu L."/>
            <person name="Ma J."/>
        </authorList>
    </citation>
    <scope>NUCLEOTIDE SEQUENCE [LARGE SCALE GENOMIC DNA]</scope>
    <source>
        <strain evidence="3">TBRC 1826</strain>
    </source>
</reference>
<dbReference type="EMBL" id="JBHSBH010000015">
    <property type="protein sequence ID" value="MFC3999472.1"/>
    <property type="molecule type" value="Genomic_DNA"/>
</dbReference>
<name>A0ABV8FTN5_9ACTN</name>
<feature type="non-terminal residue" evidence="2">
    <location>
        <position position="181"/>
    </location>
</feature>
<dbReference type="InterPro" id="IPR023393">
    <property type="entry name" value="START-like_dom_sf"/>
</dbReference>
<evidence type="ECO:0000313" key="3">
    <source>
        <dbReference type="Proteomes" id="UP001595847"/>
    </source>
</evidence>
<dbReference type="Pfam" id="PF06240">
    <property type="entry name" value="COXG"/>
    <property type="match status" value="1"/>
</dbReference>
<dbReference type="PANTHER" id="PTHR38588">
    <property type="entry name" value="BLL0334 PROTEIN"/>
    <property type="match status" value="1"/>
</dbReference>
<accession>A0ABV8FTN5</accession>
<keyword evidence="3" id="KW-1185">Reference proteome</keyword>
<dbReference type="RefSeq" id="WP_378537929.1">
    <property type="nucleotide sequence ID" value="NZ_JBHSBH010000015.1"/>
</dbReference>
<dbReference type="InterPro" id="IPR010419">
    <property type="entry name" value="CO_DH_gsu"/>
</dbReference>
<gene>
    <name evidence="2" type="ORF">ACFOVU_26405</name>
</gene>
<organism evidence="2 3">
    <name type="scientific">Nocardiopsis sediminis</name>
    <dbReference type="NCBI Taxonomy" id="1778267"/>
    <lineage>
        <taxon>Bacteria</taxon>
        <taxon>Bacillati</taxon>
        <taxon>Actinomycetota</taxon>
        <taxon>Actinomycetes</taxon>
        <taxon>Streptosporangiales</taxon>
        <taxon>Nocardiopsidaceae</taxon>
        <taxon>Nocardiopsis</taxon>
    </lineage>
</organism>
<evidence type="ECO:0000313" key="2">
    <source>
        <dbReference type="EMBL" id="MFC3999472.1"/>
    </source>
</evidence>
<proteinExistence type="predicted"/>
<feature type="compositionally biased region" description="Low complexity" evidence="1">
    <location>
        <begin position="147"/>
        <end position="159"/>
    </location>
</feature>
<sequence>MKVTGTAILNATVERVWETMLDPAVLARAIPGCAALERTGPDRYRGTISAGVGSIKGVFEGDVELTDLRRPASLVMRASGVGGPGTVKADVSVELAGTGDGRTELRYDADAVVGGMVGGVGQRMLTGVARKMAGEFFARLDGELTGAAPHAAASGEPAAPASPPTAPASPPGPRPGGPPSA</sequence>
<protein>
    <submittedName>
        <fullName evidence="2">Carbon monoxide dehydrogenase subunit G</fullName>
    </submittedName>
</protein>
<dbReference type="CDD" id="cd05018">
    <property type="entry name" value="CoxG"/>
    <property type="match status" value="1"/>
</dbReference>
<dbReference type="PANTHER" id="PTHR38588:SF1">
    <property type="entry name" value="BLL0334 PROTEIN"/>
    <property type="match status" value="1"/>
</dbReference>
<dbReference type="Gene3D" id="3.30.530.20">
    <property type="match status" value="1"/>
</dbReference>